<feature type="chain" id="PRO_5047372804" description="Carboxypeptidase regulatory-like domain-containing protein" evidence="1">
    <location>
        <begin position="22"/>
        <end position="124"/>
    </location>
</feature>
<protein>
    <recommendedName>
        <fullName evidence="4">Carboxypeptidase regulatory-like domain-containing protein</fullName>
    </recommendedName>
</protein>
<dbReference type="RefSeq" id="WP_264367894.1">
    <property type="nucleotide sequence ID" value="NZ_JAPCIO010000001.1"/>
</dbReference>
<dbReference type="Proteomes" id="UP001165677">
    <property type="component" value="Unassembled WGS sequence"/>
</dbReference>
<gene>
    <name evidence="2" type="ORF">OJ995_01920</name>
</gene>
<evidence type="ECO:0000256" key="1">
    <source>
        <dbReference type="SAM" id="SignalP"/>
    </source>
</evidence>
<keyword evidence="3" id="KW-1185">Reference proteome</keyword>
<feature type="signal peptide" evidence="1">
    <location>
        <begin position="1"/>
        <end position="21"/>
    </location>
</feature>
<evidence type="ECO:0000313" key="2">
    <source>
        <dbReference type="EMBL" id="MCW1146978.1"/>
    </source>
</evidence>
<reference evidence="2" key="1">
    <citation type="submission" date="2022-10" db="EMBL/GenBank/DDBJ databases">
        <title>Flavobacterium sp. nov., a bacterium isolated from lake sediment.</title>
        <authorList>
            <person name="Qu J.-H."/>
        </authorList>
    </citation>
    <scope>NUCLEOTIDE SEQUENCE</scope>
    <source>
        <strain evidence="2">TH16-21</strain>
    </source>
</reference>
<proteinExistence type="predicted"/>
<organism evidence="2 3">
    <name type="scientific">Flavobacterium lacisediminis</name>
    <dbReference type="NCBI Taxonomy" id="2989705"/>
    <lineage>
        <taxon>Bacteria</taxon>
        <taxon>Pseudomonadati</taxon>
        <taxon>Bacteroidota</taxon>
        <taxon>Flavobacteriia</taxon>
        <taxon>Flavobacteriales</taxon>
        <taxon>Flavobacteriaceae</taxon>
        <taxon>Flavobacterium</taxon>
    </lineage>
</organism>
<accession>A0ABT3EEH5</accession>
<keyword evidence="1" id="KW-0732">Signal</keyword>
<dbReference type="EMBL" id="JAPCIO010000001">
    <property type="protein sequence ID" value="MCW1146978.1"/>
    <property type="molecule type" value="Genomic_DNA"/>
</dbReference>
<name>A0ABT3EEH5_9FLAO</name>
<sequence>MKKLLLIIAVAPLLLATQCNEDDNGIACTEEARAGLNITIKDAETNAYLNEGVSVVATDGSYSETLESFDSAEPVFSGAYERQGNYTITVSKTGYVTYISEVISVTSDVCHVIPQQRTILLQPE</sequence>
<evidence type="ECO:0008006" key="4">
    <source>
        <dbReference type="Google" id="ProtNLM"/>
    </source>
</evidence>
<comment type="caution">
    <text evidence="2">The sequence shown here is derived from an EMBL/GenBank/DDBJ whole genome shotgun (WGS) entry which is preliminary data.</text>
</comment>
<evidence type="ECO:0000313" key="3">
    <source>
        <dbReference type="Proteomes" id="UP001165677"/>
    </source>
</evidence>